<evidence type="ECO:0000256" key="1">
    <source>
        <dbReference type="SAM" id="MobiDB-lite"/>
    </source>
</evidence>
<name>A0A0K0NKM2_9CAUD</name>
<reference evidence="2 3" key="1">
    <citation type="journal article" date="2015" name="PLoS ONE">
        <title>Lysis to Kill: Evaluation of the Lytic Abilities, and Genomics of Nine Bacteriophages Infective for Gordonia spp. and Their Potential Use in Activated Sludge Foam Biocontrol.</title>
        <authorList>
            <person name="Dyson Z.A."/>
            <person name="Tucci J."/>
            <person name="Seviour R.J."/>
            <person name="Petrovski S."/>
        </authorList>
    </citation>
    <scope>NUCLEOTIDE SEQUENCE [LARGE SCALE GENOMIC DNA]</scope>
</reference>
<gene>
    <name evidence="2" type="ORF">GMA3_78</name>
</gene>
<evidence type="ECO:0000313" key="3">
    <source>
        <dbReference type="Proteomes" id="UP000204451"/>
    </source>
</evidence>
<dbReference type="GeneID" id="26516949"/>
<protein>
    <submittedName>
        <fullName evidence="2">Uncharacterized protein</fullName>
    </submittedName>
</protein>
<keyword evidence="3" id="KW-1185">Reference proteome</keyword>
<dbReference type="RefSeq" id="YP_009188646.1">
    <property type="nucleotide sequence ID" value="NC_028668.1"/>
</dbReference>
<dbReference type="EMBL" id="KR063279">
    <property type="protein sequence ID" value="AKL88255.1"/>
    <property type="molecule type" value="Genomic_DNA"/>
</dbReference>
<organism evidence="2 3">
    <name type="scientific">Gordonia phage GMA3</name>
    <dbReference type="NCBI Taxonomy" id="1647284"/>
    <lineage>
        <taxon>Viruses</taxon>
        <taxon>Duplodnaviria</taxon>
        <taxon>Heunggongvirae</taxon>
        <taxon>Uroviricota</taxon>
        <taxon>Caudoviricetes</taxon>
        <taxon>Gamtrevirus</taxon>
        <taxon>Gamtrevirus GMA3</taxon>
    </lineage>
</organism>
<dbReference type="Proteomes" id="UP000204451">
    <property type="component" value="Segment"/>
</dbReference>
<dbReference type="KEGG" id="vg:26516949"/>
<sequence>MDKVPVELDCLACDWSADYSDPPGEQYKQMLVHLDLFHDTRRNPMAPTIIQQMWHELDKHTAEAIEWSGPSKDKPSPDDLNAWCSYLEDMVDKTAKTSAGRGLAIAIMIACTPFFENSDQVVKLAVQRYKAMKAGTEVPSTPGFMGQASGDALHVAAKQNAPTSGTTAKKPAKSAVPSTPPAVGPTQNSATPVIDAGMVAAVKGVAAAGFGVKQIAGSLNLTETQVELCLKQEA</sequence>
<accession>A0A0K0NKM2</accession>
<proteinExistence type="predicted"/>
<dbReference type="OrthoDB" id="12252at10239"/>
<evidence type="ECO:0000313" key="2">
    <source>
        <dbReference type="EMBL" id="AKL88255.1"/>
    </source>
</evidence>
<feature type="region of interest" description="Disordered" evidence="1">
    <location>
        <begin position="159"/>
        <end position="189"/>
    </location>
</feature>